<dbReference type="HOGENOM" id="CLU_2389124_0_0_1"/>
<evidence type="ECO:0000313" key="2">
    <source>
        <dbReference type="Proteomes" id="UP000017836"/>
    </source>
</evidence>
<accession>W1PER8</accession>
<keyword evidence="2" id="KW-1185">Reference proteome</keyword>
<dbReference type="Proteomes" id="UP000017836">
    <property type="component" value="Unassembled WGS sequence"/>
</dbReference>
<dbReference type="Gramene" id="ERN06463">
    <property type="protein sequence ID" value="ERN06463"/>
    <property type="gene ID" value="AMTR_s00016p00260110"/>
</dbReference>
<sequence length="94" mass="10532">MSKFKEFMLKIKSVDTKAYEWIVKKPVHCLGQMPISSGIWSHNALAVDDVLRQYNTLESQRSRIVYVHSGSGSCAPTLCKFAPTVESGVTTLRQ</sequence>
<evidence type="ECO:0000313" key="1">
    <source>
        <dbReference type="EMBL" id="ERN06463.1"/>
    </source>
</evidence>
<name>W1PER8_AMBTC</name>
<reference evidence="2" key="1">
    <citation type="journal article" date="2013" name="Science">
        <title>The Amborella genome and the evolution of flowering plants.</title>
        <authorList>
            <consortium name="Amborella Genome Project"/>
        </authorList>
    </citation>
    <scope>NUCLEOTIDE SEQUENCE [LARGE SCALE GENOMIC DNA]</scope>
</reference>
<gene>
    <name evidence="1" type="ORF">AMTR_s00016p00260110</name>
</gene>
<protein>
    <submittedName>
        <fullName evidence="1">Uncharacterized protein</fullName>
    </submittedName>
</protein>
<proteinExistence type="predicted"/>
<organism evidence="1 2">
    <name type="scientific">Amborella trichopoda</name>
    <dbReference type="NCBI Taxonomy" id="13333"/>
    <lineage>
        <taxon>Eukaryota</taxon>
        <taxon>Viridiplantae</taxon>
        <taxon>Streptophyta</taxon>
        <taxon>Embryophyta</taxon>
        <taxon>Tracheophyta</taxon>
        <taxon>Spermatophyta</taxon>
        <taxon>Magnoliopsida</taxon>
        <taxon>Amborellales</taxon>
        <taxon>Amborellaceae</taxon>
        <taxon>Amborella</taxon>
    </lineage>
</organism>
<dbReference type="EMBL" id="KI393908">
    <property type="protein sequence ID" value="ERN06463.1"/>
    <property type="molecule type" value="Genomic_DNA"/>
</dbReference>
<dbReference type="AlphaFoldDB" id="W1PER8"/>